<dbReference type="AlphaFoldDB" id="A0AAD9NLT4"/>
<evidence type="ECO:0000313" key="1">
    <source>
        <dbReference type="EMBL" id="KAK2173288.1"/>
    </source>
</evidence>
<evidence type="ECO:0008006" key="3">
    <source>
        <dbReference type="Google" id="ProtNLM"/>
    </source>
</evidence>
<dbReference type="Proteomes" id="UP001209878">
    <property type="component" value="Unassembled WGS sequence"/>
</dbReference>
<keyword evidence="2" id="KW-1185">Reference proteome</keyword>
<proteinExistence type="predicted"/>
<dbReference type="InterPro" id="IPR029393">
    <property type="entry name" value="FUS1"/>
</dbReference>
<name>A0AAD9NLT4_RIDPI</name>
<dbReference type="GO" id="GO:0051881">
    <property type="term" value="P:regulation of mitochondrial membrane potential"/>
    <property type="evidence" value="ECO:0007669"/>
    <property type="project" value="TreeGrafter"/>
</dbReference>
<dbReference type="PANTHER" id="PTHR15453:SF8">
    <property type="entry name" value="TUMOR SUPPRESSOR CANDIDATE 2"/>
    <property type="match status" value="1"/>
</dbReference>
<dbReference type="Pfam" id="PF15000">
    <property type="entry name" value="TUSC2"/>
    <property type="match status" value="1"/>
</dbReference>
<accession>A0AAD9NLT4</accession>
<organism evidence="1 2">
    <name type="scientific">Ridgeia piscesae</name>
    <name type="common">Tubeworm</name>
    <dbReference type="NCBI Taxonomy" id="27915"/>
    <lineage>
        <taxon>Eukaryota</taxon>
        <taxon>Metazoa</taxon>
        <taxon>Spiralia</taxon>
        <taxon>Lophotrochozoa</taxon>
        <taxon>Annelida</taxon>
        <taxon>Polychaeta</taxon>
        <taxon>Sedentaria</taxon>
        <taxon>Canalipalpata</taxon>
        <taxon>Sabellida</taxon>
        <taxon>Siboglinidae</taxon>
        <taxon>Ridgeia</taxon>
    </lineage>
</organism>
<dbReference type="GO" id="GO:0005739">
    <property type="term" value="C:mitochondrion"/>
    <property type="evidence" value="ECO:0007669"/>
    <property type="project" value="TreeGrafter"/>
</dbReference>
<dbReference type="EMBL" id="JAODUO010000886">
    <property type="protein sequence ID" value="KAK2173288.1"/>
    <property type="molecule type" value="Genomic_DNA"/>
</dbReference>
<evidence type="ECO:0000313" key="2">
    <source>
        <dbReference type="Proteomes" id="UP001209878"/>
    </source>
</evidence>
<sequence>MGQTSSNFAKKVVSPFSGWGSECESKKRKAVGLDNSAVTPFVYKRRSSMYFDEDGDLAHEFYEEVQINRNTHKTTMRRNYTNLRPEGEIELPHPRLSVDFPIIMCEVTKS</sequence>
<gene>
    <name evidence="1" type="ORF">NP493_885g00000</name>
</gene>
<comment type="caution">
    <text evidence="1">The sequence shown here is derived from an EMBL/GenBank/DDBJ whole genome shotgun (WGS) entry which is preliminary data.</text>
</comment>
<reference evidence="1" key="1">
    <citation type="journal article" date="2023" name="Mol. Biol. Evol.">
        <title>Third-Generation Sequencing Reveals the Adaptive Role of the Epigenome in Three Deep-Sea Polychaetes.</title>
        <authorList>
            <person name="Perez M."/>
            <person name="Aroh O."/>
            <person name="Sun Y."/>
            <person name="Lan Y."/>
            <person name="Juniper S.K."/>
            <person name="Young C.R."/>
            <person name="Angers B."/>
            <person name="Qian P.Y."/>
        </authorList>
    </citation>
    <scope>NUCLEOTIDE SEQUENCE</scope>
    <source>
        <strain evidence="1">R07B-5</strain>
    </source>
</reference>
<protein>
    <recommendedName>
        <fullName evidence="3">Tumor suppressor candidate 2</fullName>
    </recommendedName>
</protein>
<dbReference type="PANTHER" id="PTHR15453">
    <property type="entry name" value="TUMOR SUPPRESSOR CANDIDATE 2"/>
    <property type="match status" value="1"/>
</dbReference>